<keyword evidence="5" id="KW-0408">Iron</keyword>
<gene>
    <name evidence="9" type="ORF">O1Q98_07970</name>
</gene>
<dbReference type="InterPro" id="IPR003593">
    <property type="entry name" value="AAA+_ATPase"/>
</dbReference>
<dbReference type="RefSeq" id="WP_125258345.1">
    <property type="nucleotide sequence ID" value="NZ_CP114280.1"/>
</dbReference>
<evidence type="ECO:0000313" key="10">
    <source>
        <dbReference type="Proteomes" id="UP001219630"/>
    </source>
</evidence>
<dbReference type="InterPro" id="IPR027417">
    <property type="entry name" value="P-loop_NTPase"/>
</dbReference>
<comment type="subcellular location">
    <subcellularLocation>
        <location evidence="1">Cell membrane</location>
        <topology evidence="1">Peripheral membrane protein</topology>
    </subcellularLocation>
</comment>
<accession>A0ABY8GAZ4</accession>
<protein>
    <submittedName>
        <fullName evidence="9">AAA family ATPase</fullName>
    </submittedName>
</protein>
<dbReference type="EMBL" id="CP114280">
    <property type="protein sequence ID" value="WFN57140.1"/>
    <property type="molecule type" value="Genomic_DNA"/>
</dbReference>
<dbReference type="Gene3D" id="3.40.50.300">
    <property type="entry name" value="P-loop containing nucleotide triphosphate hydrolases"/>
    <property type="match status" value="2"/>
</dbReference>
<feature type="domain" description="AAA+ ATPase" evidence="8">
    <location>
        <begin position="39"/>
        <end position="235"/>
    </location>
</feature>
<dbReference type="InterPro" id="IPR038729">
    <property type="entry name" value="Rad50/SbcC_AAA"/>
</dbReference>
<keyword evidence="6" id="KW-0406">Ion transport</keyword>
<keyword evidence="2" id="KW-0813">Transport</keyword>
<keyword evidence="4" id="KW-0410">Iron transport</keyword>
<evidence type="ECO:0000256" key="1">
    <source>
        <dbReference type="ARBA" id="ARBA00004202"/>
    </source>
</evidence>
<evidence type="ECO:0000256" key="3">
    <source>
        <dbReference type="ARBA" id="ARBA00022475"/>
    </source>
</evidence>
<dbReference type="PANTHER" id="PTHR42771:SF2">
    <property type="entry name" value="IRON(3+)-HYDROXAMATE IMPORT ATP-BINDING PROTEIN FHUC"/>
    <property type="match status" value="1"/>
</dbReference>
<reference evidence="9 10" key="1">
    <citation type="submission" date="2022-12" db="EMBL/GenBank/DDBJ databases">
        <title>Complete genome sequencing of Dickeya lacustris type strain LMG30899.</title>
        <authorList>
            <person name="Dobhal S."/>
            <person name="Arizala D."/>
            <person name="Arif M."/>
        </authorList>
    </citation>
    <scope>NUCLEOTIDE SEQUENCE [LARGE SCALE GENOMIC DNA]</scope>
    <source>
        <strain evidence="9 10">LMG30899</strain>
    </source>
</reference>
<sequence length="249" mass="27815">MISSQYISHVSLRRDDVPSFEGYPFSIPAIHALDTLPLHPNVTFFIGENGSGKSTLLEAIAVAMGFNPEGGTRNFHFSTRASHSELSHYLRIAKGVKPPRTGFFFRAESFFNLASEIERLDAEPAASPPVINSYGGHSLHEQSHGESFLSLMMSRFGSQGLYLLDEPEAALSPARQLAMLARMHDLIRDDSQFIIATHSPILLGYPDALIYQFDGAALSSVNYRDTDHYQITRSFLNHPERMLQELMKE</sequence>
<organism evidence="9 10">
    <name type="scientific">Dickeya lacustris</name>
    <dbReference type="NCBI Taxonomy" id="2259638"/>
    <lineage>
        <taxon>Bacteria</taxon>
        <taxon>Pseudomonadati</taxon>
        <taxon>Pseudomonadota</taxon>
        <taxon>Gammaproteobacteria</taxon>
        <taxon>Enterobacterales</taxon>
        <taxon>Pectobacteriaceae</taxon>
        <taxon>Dickeya</taxon>
    </lineage>
</organism>
<dbReference type="InterPro" id="IPR003959">
    <property type="entry name" value="ATPase_AAA_core"/>
</dbReference>
<evidence type="ECO:0000256" key="5">
    <source>
        <dbReference type="ARBA" id="ARBA00023004"/>
    </source>
</evidence>
<dbReference type="SUPFAM" id="SSF52540">
    <property type="entry name" value="P-loop containing nucleoside triphosphate hydrolases"/>
    <property type="match status" value="1"/>
</dbReference>
<evidence type="ECO:0000256" key="4">
    <source>
        <dbReference type="ARBA" id="ARBA00022496"/>
    </source>
</evidence>
<evidence type="ECO:0000256" key="2">
    <source>
        <dbReference type="ARBA" id="ARBA00022448"/>
    </source>
</evidence>
<evidence type="ECO:0000256" key="7">
    <source>
        <dbReference type="ARBA" id="ARBA00023136"/>
    </source>
</evidence>
<dbReference type="SMART" id="SM00382">
    <property type="entry name" value="AAA"/>
    <property type="match status" value="1"/>
</dbReference>
<keyword evidence="10" id="KW-1185">Reference proteome</keyword>
<dbReference type="Pfam" id="PF13304">
    <property type="entry name" value="AAA_21"/>
    <property type="match status" value="1"/>
</dbReference>
<dbReference type="InterPro" id="IPR051535">
    <property type="entry name" value="Siderophore_ABC-ATPase"/>
</dbReference>
<evidence type="ECO:0000256" key="6">
    <source>
        <dbReference type="ARBA" id="ARBA00023065"/>
    </source>
</evidence>
<name>A0ABY8GAZ4_9GAMM</name>
<evidence type="ECO:0000313" key="9">
    <source>
        <dbReference type="EMBL" id="WFN57140.1"/>
    </source>
</evidence>
<keyword evidence="3" id="KW-1003">Cell membrane</keyword>
<evidence type="ECO:0000259" key="8">
    <source>
        <dbReference type="SMART" id="SM00382"/>
    </source>
</evidence>
<keyword evidence="7" id="KW-0472">Membrane</keyword>
<dbReference type="PANTHER" id="PTHR42771">
    <property type="entry name" value="IRON(3+)-HYDROXAMATE IMPORT ATP-BINDING PROTEIN FHUC"/>
    <property type="match status" value="1"/>
</dbReference>
<dbReference type="Proteomes" id="UP001219630">
    <property type="component" value="Chromosome"/>
</dbReference>
<dbReference type="Pfam" id="PF13476">
    <property type="entry name" value="AAA_23"/>
    <property type="match status" value="1"/>
</dbReference>
<proteinExistence type="predicted"/>